<dbReference type="Gene3D" id="3.30.450.40">
    <property type="match status" value="1"/>
</dbReference>
<dbReference type="InterPro" id="IPR036890">
    <property type="entry name" value="HATPase_C_sf"/>
</dbReference>
<dbReference type="InterPro" id="IPR001610">
    <property type="entry name" value="PAC"/>
</dbReference>
<feature type="domain" description="PAC" evidence="10">
    <location>
        <begin position="216"/>
        <end position="266"/>
    </location>
</feature>
<dbReference type="InterPro" id="IPR000700">
    <property type="entry name" value="PAS-assoc_C"/>
</dbReference>
<dbReference type="PROSITE" id="PS50109">
    <property type="entry name" value="HIS_KIN"/>
    <property type="match status" value="1"/>
</dbReference>
<dbReference type="Pfam" id="PF00512">
    <property type="entry name" value="HisKA"/>
    <property type="match status" value="1"/>
</dbReference>
<dbReference type="InterPro" id="IPR052162">
    <property type="entry name" value="Sensor_kinase/Photoreceptor"/>
</dbReference>
<dbReference type="Pfam" id="PF13185">
    <property type="entry name" value="GAF_2"/>
    <property type="match status" value="1"/>
</dbReference>
<dbReference type="Proteomes" id="UP001203207">
    <property type="component" value="Unassembled WGS sequence"/>
</dbReference>
<evidence type="ECO:0000256" key="6">
    <source>
        <dbReference type="PROSITE-ProRule" id="PRU00169"/>
    </source>
</evidence>
<dbReference type="CDD" id="cd00082">
    <property type="entry name" value="HisKA"/>
    <property type="match status" value="1"/>
</dbReference>
<dbReference type="Pfam" id="PF13426">
    <property type="entry name" value="PAS_9"/>
    <property type="match status" value="1"/>
</dbReference>
<dbReference type="Gene3D" id="3.40.50.2300">
    <property type="match status" value="1"/>
</dbReference>
<gene>
    <name evidence="11" type="ORF">AArcSt2_06940</name>
</gene>
<evidence type="ECO:0000256" key="3">
    <source>
        <dbReference type="ARBA" id="ARBA00022553"/>
    </source>
</evidence>
<dbReference type="PRINTS" id="PR00344">
    <property type="entry name" value="BCTRLSENSOR"/>
</dbReference>
<dbReference type="PANTHER" id="PTHR43304">
    <property type="entry name" value="PHYTOCHROME-LIKE PROTEIN CPH1"/>
    <property type="match status" value="1"/>
</dbReference>
<dbReference type="InterPro" id="IPR005467">
    <property type="entry name" value="His_kinase_dom"/>
</dbReference>
<dbReference type="Gene3D" id="1.10.287.130">
    <property type="match status" value="1"/>
</dbReference>
<dbReference type="SMART" id="SM00388">
    <property type="entry name" value="HisKA"/>
    <property type="match status" value="1"/>
</dbReference>
<dbReference type="InterPro" id="IPR011006">
    <property type="entry name" value="CheY-like_superfamily"/>
</dbReference>
<dbReference type="SUPFAM" id="SSF47384">
    <property type="entry name" value="Homodimeric domain of signal transducing histidine kinase"/>
    <property type="match status" value="1"/>
</dbReference>
<dbReference type="Gene3D" id="3.30.450.20">
    <property type="entry name" value="PAS domain"/>
    <property type="match status" value="3"/>
</dbReference>
<proteinExistence type="predicted"/>
<evidence type="ECO:0000259" key="9">
    <source>
        <dbReference type="PROSITE" id="PS50112"/>
    </source>
</evidence>
<feature type="domain" description="PAC" evidence="10">
    <location>
        <begin position="457"/>
        <end position="509"/>
    </location>
</feature>
<dbReference type="SMART" id="SM00387">
    <property type="entry name" value="HATPase_c"/>
    <property type="match status" value="1"/>
</dbReference>
<evidence type="ECO:0000256" key="1">
    <source>
        <dbReference type="ARBA" id="ARBA00000085"/>
    </source>
</evidence>
<dbReference type="InterPro" id="IPR029016">
    <property type="entry name" value="GAF-like_dom_sf"/>
</dbReference>
<evidence type="ECO:0000256" key="4">
    <source>
        <dbReference type="ARBA" id="ARBA00022679"/>
    </source>
</evidence>
<name>A0AAE3FW65_9EURY</name>
<dbReference type="PANTHER" id="PTHR43304:SF1">
    <property type="entry name" value="PAC DOMAIN-CONTAINING PROTEIN"/>
    <property type="match status" value="1"/>
</dbReference>
<keyword evidence="4" id="KW-0808">Transferase</keyword>
<feature type="domain" description="PAS" evidence="9">
    <location>
        <begin position="377"/>
        <end position="435"/>
    </location>
</feature>
<dbReference type="Pfam" id="PF00072">
    <property type="entry name" value="Response_reg"/>
    <property type="match status" value="1"/>
</dbReference>
<keyword evidence="5" id="KW-0418">Kinase</keyword>
<feature type="domain" description="Response regulatory" evidence="8">
    <location>
        <begin position="5"/>
        <end position="123"/>
    </location>
</feature>
<comment type="catalytic activity">
    <reaction evidence="1">
        <text>ATP + protein L-histidine = ADP + protein N-phospho-L-histidine.</text>
        <dbReference type="EC" id="2.7.13.3"/>
    </reaction>
</comment>
<dbReference type="SMART" id="SM00091">
    <property type="entry name" value="PAS"/>
    <property type="match status" value="3"/>
</dbReference>
<dbReference type="EC" id="2.7.13.3" evidence="2"/>
<comment type="caution">
    <text evidence="11">The sequence shown here is derived from an EMBL/GenBank/DDBJ whole genome shotgun (WGS) entry which is preliminary data.</text>
</comment>
<dbReference type="SUPFAM" id="SSF55785">
    <property type="entry name" value="PYP-like sensor domain (PAS domain)"/>
    <property type="match status" value="3"/>
</dbReference>
<dbReference type="PROSITE" id="PS50110">
    <property type="entry name" value="RESPONSE_REGULATORY"/>
    <property type="match status" value="1"/>
</dbReference>
<dbReference type="InterPro" id="IPR035965">
    <property type="entry name" value="PAS-like_dom_sf"/>
</dbReference>
<dbReference type="AlphaFoldDB" id="A0AAE3FW65"/>
<dbReference type="EMBL" id="JAKRVX010000002">
    <property type="protein sequence ID" value="MCL9816677.1"/>
    <property type="molecule type" value="Genomic_DNA"/>
</dbReference>
<dbReference type="InterPro" id="IPR001789">
    <property type="entry name" value="Sig_transdc_resp-reg_receiver"/>
</dbReference>
<dbReference type="NCBIfam" id="TIGR00229">
    <property type="entry name" value="sensory_box"/>
    <property type="match status" value="2"/>
</dbReference>
<protein>
    <recommendedName>
        <fullName evidence="2">histidine kinase</fullName>
        <ecNumber evidence="2">2.7.13.3</ecNumber>
    </recommendedName>
</protein>
<evidence type="ECO:0000256" key="5">
    <source>
        <dbReference type="ARBA" id="ARBA00022777"/>
    </source>
</evidence>
<evidence type="ECO:0000256" key="2">
    <source>
        <dbReference type="ARBA" id="ARBA00012438"/>
    </source>
</evidence>
<dbReference type="Gene3D" id="3.30.565.10">
    <property type="entry name" value="Histidine kinase-like ATPase, C-terminal domain"/>
    <property type="match status" value="1"/>
</dbReference>
<evidence type="ECO:0000259" key="8">
    <source>
        <dbReference type="PROSITE" id="PS50110"/>
    </source>
</evidence>
<dbReference type="CDD" id="cd00156">
    <property type="entry name" value="REC"/>
    <property type="match status" value="1"/>
</dbReference>
<feature type="modified residue" description="4-aspartylphosphate" evidence="6">
    <location>
        <position position="58"/>
    </location>
</feature>
<dbReference type="PROSITE" id="PS50113">
    <property type="entry name" value="PAC"/>
    <property type="match status" value="2"/>
</dbReference>
<dbReference type="InterPro" id="IPR003594">
    <property type="entry name" value="HATPase_dom"/>
</dbReference>
<evidence type="ECO:0000313" key="11">
    <source>
        <dbReference type="EMBL" id="MCL9816677.1"/>
    </source>
</evidence>
<dbReference type="Pfam" id="PF08447">
    <property type="entry name" value="PAS_3"/>
    <property type="match status" value="1"/>
</dbReference>
<evidence type="ECO:0000259" key="10">
    <source>
        <dbReference type="PROSITE" id="PS50113"/>
    </source>
</evidence>
<dbReference type="SMART" id="SM00086">
    <property type="entry name" value="PAC"/>
    <property type="match status" value="2"/>
</dbReference>
<dbReference type="PROSITE" id="PS50112">
    <property type="entry name" value="PAS"/>
    <property type="match status" value="1"/>
</dbReference>
<dbReference type="SUPFAM" id="SSF55781">
    <property type="entry name" value="GAF domain-like"/>
    <property type="match status" value="1"/>
</dbReference>
<keyword evidence="3 6" id="KW-0597">Phosphoprotein</keyword>
<keyword evidence="12" id="KW-1185">Reference proteome</keyword>
<dbReference type="InterPro" id="IPR036097">
    <property type="entry name" value="HisK_dim/P_sf"/>
</dbReference>
<dbReference type="Pfam" id="PF02518">
    <property type="entry name" value="HATPase_c"/>
    <property type="match status" value="1"/>
</dbReference>
<dbReference type="SMART" id="SM00448">
    <property type="entry name" value="REC"/>
    <property type="match status" value="1"/>
</dbReference>
<evidence type="ECO:0000313" key="12">
    <source>
        <dbReference type="Proteomes" id="UP001203207"/>
    </source>
</evidence>
<dbReference type="Pfam" id="PF00989">
    <property type="entry name" value="PAS"/>
    <property type="match status" value="1"/>
</dbReference>
<dbReference type="InterPro" id="IPR013767">
    <property type="entry name" value="PAS_fold"/>
</dbReference>
<dbReference type="RefSeq" id="WP_250583532.1">
    <property type="nucleotide sequence ID" value="NZ_JAKRVX010000002.1"/>
</dbReference>
<evidence type="ECO:0000259" key="7">
    <source>
        <dbReference type="PROSITE" id="PS50109"/>
    </source>
</evidence>
<dbReference type="InterPro" id="IPR004358">
    <property type="entry name" value="Sig_transdc_His_kin-like_C"/>
</dbReference>
<accession>A0AAE3FW65</accession>
<dbReference type="SUPFAM" id="SSF55874">
    <property type="entry name" value="ATPase domain of HSP90 chaperone/DNA topoisomerase II/histidine kinase"/>
    <property type="match status" value="1"/>
</dbReference>
<reference evidence="11" key="1">
    <citation type="journal article" date="2022" name="Syst. Appl. Microbiol.">
        <title>Natronocalculus amylovorans gen. nov., sp. nov., and Natranaeroarchaeum aerophilus sp. nov., dominant culturable amylolytic natronoarchaea from hypersaline soda lakes in southwestern Siberia.</title>
        <authorList>
            <person name="Sorokin D.Y."/>
            <person name="Elcheninov A.G."/>
            <person name="Khizhniak T.V."/>
            <person name="Koenen M."/>
            <person name="Bale N.J."/>
            <person name="Damste J.S.S."/>
            <person name="Kublanov I.V."/>
        </authorList>
    </citation>
    <scope>NUCLEOTIDE SEQUENCE</scope>
    <source>
        <strain evidence="11">AArc-St2</strain>
    </source>
</reference>
<dbReference type="InterPro" id="IPR003018">
    <property type="entry name" value="GAF"/>
</dbReference>
<dbReference type="SUPFAM" id="SSF52172">
    <property type="entry name" value="CheY-like"/>
    <property type="match status" value="1"/>
</dbReference>
<dbReference type="InterPro" id="IPR013655">
    <property type="entry name" value="PAS_fold_3"/>
</dbReference>
<feature type="domain" description="Histidine kinase" evidence="7">
    <location>
        <begin position="681"/>
        <end position="883"/>
    </location>
</feature>
<organism evidence="11 12">
    <name type="scientific">Natronocalculus amylovorans</name>
    <dbReference type="NCBI Taxonomy" id="2917812"/>
    <lineage>
        <taxon>Archaea</taxon>
        <taxon>Methanobacteriati</taxon>
        <taxon>Methanobacteriota</taxon>
        <taxon>Stenosarchaea group</taxon>
        <taxon>Halobacteria</taxon>
        <taxon>Halobacteriales</taxon>
        <taxon>Haloferacaceae</taxon>
        <taxon>Natronocalculus</taxon>
    </lineage>
</organism>
<sequence>MSSLSVLHIDDDPSFLQLASNYLDRVDPDIELLVETDVARAIAQIESELSRYDCIISDYEMGDKTGLDLLKIVRSVDSEFPFILYTGKGSEEIASKAISAGVTDYLQKSHGRETYTLLANRVRNAVQTYRAEQTRTALETRLETLTEATFDAVWERSYIDGELLWERGLRSLFGYTEQRHSEQPLSAWWRSNIHTEDRDRVDTQLQQVLDDSGERWECEYRFKRADGSYATVIDRGYLRVDGETQRLIGSIDDISALRAAEADAKQRHERMADGYLFVTDQWKITEINSKGSQLLNTPEKDIIGHDFWEQFPDAIGTLFESKYRHCMISGEHVEFNAYYPPFDSYYHVRCYSDQRGLSIYFQDVSKSVSQQQRLREERNLLEELFETSPIGIIVLDRDGQIIRSNSRAGDILGVSELGMAERAYNDSVWKIVDEEGNTISDEELPFHVARETGTSVFDYRHQITRSDGTAVWISVNASPLFADDGSVTSVVVTIEDISGEKRYTSILNDLHESTRNMLRAKTVTDAVTEGILAGEQILGLEICGVFRYDPLTELLTPIITTDRAADVIGEYPQIPVSEGLAGRVYRTGKPEVHSDLRDVSARYNPETNIRSEVLFPLGEYGVFVAGSTTVNAFDETRVSLVQVFCSNLTAAIETHRQDEALKEKEATLKQQNDRLSEFASVVSHDLRNPLSVASGYLQLVRAEQDSPHLGRIETAIDRMDELIDDLLTLARTGEEIDTNETVLVKTVAEAAWENIERDDATLRFESGLKTIRGDPVRIQQLFENLFRNAIEHGAKSMPAEAPLVVTIGPLEDTMGFYVEDTGTGIPNEYRESVFEHGFSTNTDGTGFGLSIVSTIADAHGWTSTLAKSETGGARFEFRLPSTA</sequence>
<dbReference type="InterPro" id="IPR000014">
    <property type="entry name" value="PAS"/>
</dbReference>
<dbReference type="CDD" id="cd00130">
    <property type="entry name" value="PAS"/>
    <property type="match status" value="3"/>
</dbReference>
<dbReference type="GO" id="GO:0000155">
    <property type="term" value="F:phosphorelay sensor kinase activity"/>
    <property type="evidence" value="ECO:0007669"/>
    <property type="project" value="InterPro"/>
</dbReference>
<reference evidence="11" key="2">
    <citation type="submission" date="2022-02" db="EMBL/GenBank/DDBJ databases">
        <authorList>
            <person name="Elcheninov A.G."/>
            <person name="Sorokin D.Y."/>
            <person name="Kublanov I.V."/>
        </authorList>
    </citation>
    <scope>NUCLEOTIDE SEQUENCE</scope>
    <source>
        <strain evidence="11">AArc-St2</strain>
    </source>
</reference>
<dbReference type="InterPro" id="IPR003661">
    <property type="entry name" value="HisK_dim/P_dom"/>
</dbReference>